<dbReference type="EMBL" id="QRAN01000010">
    <property type="protein sequence ID" value="RLQ21751.1"/>
    <property type="molecule type" value="Genomic_DNA"/>
</dbReference>
<dbReference type="Gene3D" id="3.30.70.360">
    <property type="match status" value="1"/>
</dbReference>
<dbReference type="PANTHER" id="PTHR11014">
    <property type="entry name" value="PEPTIDASE M20 FAMILY MEMBER"/>
    <property type="match status" value="1"/>
</dbReference>
<dbReference type="GO" id="GO:0046872">
    <property type="term" value="F:metal ion binding"/>
    <property type="evidence" value="ECO:0007669"/>
    <property type="project" value="UniProtKB-KW"/>
</dbReference>
<dbReference type="Gene3D" id="3.40.630.10">
    <property type="entry name" value="Zn peptidases"/>
    <property type="match status" value="1"/>
</dbReference>
<keyword evidence="5" id="KW-1185">Reference proteome</keyword>
<dbReference type="FunFam" id="3.30.70.360:FF:000001">
    <property type="entry name" value="N-acetyldiaminopimelate deacetylase"/>
    <property type="match status" value="1"/>
</dbReference>
<dbReference type="Pfam" id="PF01546">
    <property type="entry name" value="Peptidase_M20"/>
    <property type="match status" value="1"/>
</dbReference>
<sequence length="391" mass="42658">MSSAWQNAISAAQQLRRELHQYPELGWQEQRTAERIRRQLTELDIPWQPCADTGTVARLGQDQGSSGRHIALRGDIDALPIHEQNDHPWRSRHEGCMHACGHDGHTATLMAAAHWLKLHEAQLSAPVSLLFQPAEEGGHGAREMIADGALEGVDAIYGWHNWPALPFGMMLCPDHAVMSGNGTFEIIVTGRGGHASQPEQCADPVLAASAIILNLQQVVSRRLPPQKAAVVSVTSIDARSGETVIPQSARLAGSIRIPDDDTRSRVNALITEVCQHSAASYGVSCEVQHKHRYNATINHAHHAGIAREHWAQLWGSAALDRTSDTPIMASEDFSYYLQKIPGAFALIGSDDGPDHRAPCHNASYDFNDRLIPRVTAYFSRLAGIAVPADIA</sequence>
<dbReference type="InterPro" id="IPR011650">
    <property type="entry name" value="Peptidase_M20_dimer"/>
</dbReference>
<evidence type="ECO:0000256" key="1">
    <source>
        <dbReference type="ARBA" id="ARBA00022801"/>
    </source>
</evidence>
<dbReference type="SUPFAM" id="SSF53187">
    <property type="entry name" value="Zn-dependent exopeptidases"/>
    <property type="match status" value="1"/>
</dbReference>
<reference evidence="4 5" key="1">
    <citation type="submission" date="2018-07" db="EMBL/GenBank/DDBJ databases">
        <title>Halioglobus sp. genome submission.</title>
        <authorList>
            <person name="Ye M.-Q."/>
            <person name="Du Z.-J."/>
        </authorList>
    </citation>
    <scope>NUCLEOTIDE SEQUENCE [LARGE SCALE GENOMIC DNA]</scope>
    <source>
        <strain evidence="4 5">U0301</strain>
    </source>
</reference>
<feature type="binding site" evidence="2">
    <location>
        <position position="102"/>
    </location>
    <ligand>
        <name>Mn(2+)</name>
        <dbReference type="ChEBI" id="CHEBI:29035"/>
        <label>2</label>
    </ligand>
</feature>
<dbReference type="PANTHER" id="PTHR11014:SF63">
    <property type="entry name" value="METALLOPEPTIDASE, PUTATIVE (AFU_ORTHOLOGUE AFUA_6G09600)-RELATED"/>
    <property type="match status" value="1"/>
</dbReference>
<dbReference type="SUPFAM" id="SSF55031">
    <property type="entry name" value="Bacterial exopeptidase dimerisation domain"/>
    <property type="match status" value="1"/>
</dbReference>
<keyword evidence="2" id="KW-0479">Metal-binding</keyword>
<keyword evidence="2" id="KW-0464">Manganese</keyword>
<feature type="binding site" evidence="2">
    <location>
        <position position="100"/>
    </location>
    <ligand>
        <name>Mn(2+)</name>
        <dbReference type="ChEBI" id="CHEBI:29035"/>
        <label>2</label>
    </ligand>
</feature>
<evidence type="ECO:0000313" key="4">
    <source>
        <dbReference type="EMBL" id="RLQ21751.1"/>
    </source>
</evidence>
<proteinExistence type="predicted"/>
<dbReference type="RefSeq" id="WP_117954348.1">
    <property type="nucleotide sequence ID" value="NZ_QRAN01000010.1"/>
</dbReference>
<evidence type="ECO:0000259" key="3">
    <source>
        <dbReference type="Pfam" id="PF07687"/>
    </source>
</evidence>
<keyword evidence="1 4" id="KW-0378">Hydrolase</keyword>
<dbReference type="AlphaFoldDB" id="A0A3L7E0I2"/>
<organism evidence="4 5">
    <name type="scientific">Seongchinamella sediminis</name>
    <dbReference type="NCBI Taxonomy" id="2283635"/>
    <lineage>
        <taxon>Bacteria</taxon>
        <taxon>Pseudomonadati</taxon>
        <taxon>Pseudomonadota</taxon>
        <taxon>Gammaproteobacteria</taxon>
        <taxon>Cellvibrionales</taxon>
        <taxon>Halieaceae</taxon>
        <taxon>Seongchinamella</taxon>
    </lineage>
</organism>
<dbReference type="GO" id="GO:0050118">
    <property type="term" value="F:N-acetyldiaminopimelate deacetylase activity"/>
    <property type="evidence" value="ECO:0007669"/>
    <property type="project" value="UniProtKB-ARBA"/>
</dbReference>
<dbReference type="InterPro" id="IPR017439">
    <property type="entry name" value="Amidohydrolase"/>
</dbReference>
<dbReference type="InterPro" id="IPR002933">
    <property type="entry name" value="Peptidase_M20"/>
</dbReference>
<feature type="binding site" evidence="2">
    <location>
        <position position="360"/>
    </location>
    <ligand>
        <name>Mn(2+)</name>
        <dbReference type="ChEBI" id="CHEBI:29035"/>
        <label>2</label>
    </ligand>
</feature>
<comment type="cofactor">
    <cofactor evidence="2">
        <name>Mn(2+)</name>
        <dbReference type="ChEBI" id="CHEBI:29035"/>
    </cofactor>
    <text evidence="2">The Mn(2+) ion enhances activity.</text>
</comment>
<dbReference type="Pfam" id="PF07687">
    <property type="entry name" value="M20_dimer"/>
    <property type="match status" value="1"/>
</dbReference>
<feature type="binding site" evidence="2">
    <location>
        <position position="160"/>
    </location>
    <ligand>
        <name>Mn(2+)</name>
        <dbReference type="ChEBI" id="CHEBI:29035"/>
        <label>2</label>
    </ligand>
</feature>
<dbReference type="GO" id="GO:0019877">
    <property type="term" value="P:diaminopimelate biosynthetic process"/>
    <property type="evidence" value="ECO:0007669"/>
    <property type="project" value="UniProtKB-ARBA"/>
</dbReference>
<evidence type="ECO:0000313" key="5">
    <source>
        <dbReference type="Proteomes" id="UP000265509"/>
    </source>
</evidence>
<gene>
    <name evidence="4" type="ORF">DWB85_10710</name>
</gene>
<dbReference type="NCBIfam" id="NF038260">
    <property type="entry name" value="ectoine_DoeB_2"/>
    <property type="match status" value="1"/>
</dbReference>
<dbReference type="InterPro" id="IPR036264">
    <property type="entry name" value="Bact_exopeptidase_dim_dom"/>
</dbReference>
<feature type="domain" description="Peptidase M20 dimerisation" evidence="3">
    <location>
        <begin position="180"/>
        <end position="280"/>
    </location>
</feature>
<evidence type="ECO:0000256" key="2">
    <source>
        <dbReference type="PIRSR" id="PIRSR005962-1"/>
    </source>
</evidence>
<dbReference type="Proteomes" id="UP000265509">
    <property type="component" value="Unassembled WGS sequence"/>
</dbReference>
<feature type="binding site" evidence="2">
    <location>
        <position position="136"/>
    </location>
    <ligand>
        <name>Mn(2+)</name>
        <dbReference type="ChEBI" id="CHEBI:29035"/>
        <label>2</label>
    </ligand>
</feature>
<name>A0A3L7E0I2_9GAMM</name>
<dbReference type="PIRSF" id="PIRSF005962">
    <property type="entry name" value="Pept_M20D_amidohydro"/>
    <property type="match status" value="1"/>
</dbReference>
<dbReference type="OrthoDB" id="9777385at2"/>
<protein>
    <submittedName>
        <fullName evidence="4">Amidohydrolase</fullName>
    </submittedName>
</protein>
<accession>A0A3L7E0I2</accession>
<comment type="caution">
    <text evidence="4">The sequence shown here is derived from an EMBL/GenBank/DDBJ whole genome shotgun (WGS) entry which is preliminary data.</text>
</comment>
<dbReference type="NCBIfam" id="TIGR01891">
    <property type="entry name" value="amidohydrolases"/>
    <property type="match status" value="1"/>
</dbReference>